<accession>A0ABP7DSE7</accession>
<dbReference type="PANTHER" id="PTHR12286">
    <property type="entry name" value="SACCHAROPINE DEHYDROGENASE-LIKE OXIDOREDUCTASE"/>
    <property type="match status" value="1"/>
</dbReference>
<dbReference type="SUPFAM" id="SSF51735">
    <property type="entry name" value="NAD(P)-binding Rossmann-fold domains"/>
    <property type="match status" value="1"/>
</dbReference>
<feature type="domain" description="Saccharopine dehydrogenase NADP binding" evidence="2">
    <location>
        <begin position="8"/>
        <end position="133"/>
    </location>
</feature>
<dbReference type="Pfam" id="PF03435">
    <property type="entry name" value="Sacchrp_dh_NADP"/>
    <property type="match status" value="1"/>
</dbReference>
<evidence type="ECO:0000313" key="4">
    <source>
        <dbReference type="Proteomes" id="UP001501468"/>
    </source>
</evidence>
<dbReference type="EMBL" id="BAABDC010000004">
    <property type="protein sequence ID" value="GAA3708248.1"/>
    <property type="molecule type" value="Genomic_DNA"/>
</dbReference>
<dbReference type="InterPro" id="IPR005097">
    <property type="entry name" value="Sacchrp_dh_NADP-bd"/>
</dbReference>
<sequence length="437" mass="46124">MPDRELDIVLYGATGFVGALTAAHLSRHAGTDVRIALAGRSRPKLEALRVELGPSASSWELVAVDATDAPGLRALAERTRVLATTVGPYATHGKDVARACAESGTHYADLTGEVLFVRWSLDELDATARETGAAIVHACGFDSIPSDLGVLTTAQRVAADGEGALAETTLLVRSLRGGFSGGTIDSARQQAITARADAGARRVLSDPYALSPRRAEEPSSGRKRATGALDRLRRLVPVERDGATGRWTGPFVMASFNTRIVRLSNTLTDWSYGRDLRYREATDFGSGPMSPVLAGGMAVGLGGVLAGMAFRPTRALIDRFLPKPGEGPSPETQAAGRFRLDIRSTTTTGARYRTTVGADYDPGYGATAIMLGQTALALALDEGLPRRAGVCTPATALGEVLVERLRAQGFVFDVERNEPGPHEDARVGAGTDSQRNA</sequence>
<evidence type="ECO:0000256" key="1">
    <source>
        <dbReference type="SAM" id="MobiDB-lite"/>
    </source>
</evidence>
<name>A0ABP7DSE7_9MICO</name>
<dbReference type="Proteomes" id="UP001501468">
    <property type="component" value="Unassembled WGS sequence"/>
</dbReference>
<comment type="caution">
    <text evidence="3">The sequence shown here is derived from an EMBL/GenBank/DDBJ whole genome shotgun (WGS) entry which is preliminary data.</text>
</comment>
<proteinExistence type="predicted"/>
<dbReference type="InterPro" id="IPR051276">
    <property type="entry name" value="Saccharopine_DH-like_oxidrdct"/>
</dbReference>
<keyword evidence="4" id="KW-1185">Reference proteome</keyword>
<protein>
    <submittedName>
        <fullName evidence="3">Trans-acting enoyl reductase family protein</fullName>
    </submittedName>
</protein>
<evidence type="ECO:0000313" key="3">
    <source>
        <dbReference type="EMBL" id="GAA3708248.1"/>
    </source>
</evidence>
<dbReference type="RefSeq" id="WP_344947097.1">
    <property type="nucleotide sequence ID" value="NZ_BAABDC010000004.1"/>
</dbReference>
<feature type="region of interest" description="Disordered" evidence="1">
    <location>
        <begin position="415"/>
        <end position="437"/>
    </location>
</feature>
<reference evidence="4" key="1">
    <citation type="journal article" date="2019" name="Int. J. Syst. Evol. Microbiol.">
        <title>The Global Catalogue of Microorganisms (GCM) 10K type strain sequencing project: providing services to taxonomists for standard genome sequencing and annotation.</title>
        <authorList>
            <consortium name="The Broad Institute Genomics Platform"/>
            <consortium name="The Broad Institute Genome Sequencing Center for Infectious Disease"/>
            <person name="Wu L."/>
            <person name="Ma J."/>
        </authorList>
    </citation>
    <scope>NUCLEOTIDE SEQUENCE [LARGE SCALE GENOMIC DNA]</scope>
    <source>
        <strain evidence="4">JCM 17125</strain>
    </source>
</reference>
<gene>
    <name evidence="3" type="ORF">GCM10022399_26290</name>
</gene>
<dbReference type="PANTHER" id="PTHR12286:SF5">
    <property type="entry name" value="SACCHAROPINE DEHYDROGENASE-LIKE OXIDOREDUCTASE"/>
    <property type="match status" value="1"/>
</dbReference>
<organism evidence="3 4">
    <name type="scientific">Terrabacter ginsenosidimutans</name>
    <dbReference type="NCBI Taxonomy" id="490575"/>
    <lineage>
        <taxon>Bacteria</taxon>
        <taxon>Bacillati</taxon>
        <taxon>Actinomycetota</taxon>
        <taxon>Actinomycetes</taxon>
        <taxon>Micrococcales</taxon>
        <taxon>Intrasporangiaceae</taxon>
        <taxon>Terrabacter</taxon>
    </lineage>
</organism>
<evidence type="ECO:0000259" key="2">
    <source>
        <dbReference type="Pfam" id="PF03435"/>
    </source>
</evidence>
<feature type="region of interest" description="Disordered" evidence="1">
    <location>
        <begin position="207"/>
        <end position="226"/>
    </location>
</feature>
<dbReference type="InterPro" id="IPR036291">
    <property type="entry name" value="NAD(P)-bd_dom_sf"/>
</dbReference>
<feature type="compositionally biased region" description="Basic and acidic residues" evidence="1">
    <location>
        <begin position="415"/>
        <end position="426"/>
    </location>
</feature>
<dbReference type="Gene3D" id="3.40.50.720">
    <property type="entry name" value="NAD(P)-binding Rossmann-like Domain"/>
    <property type="match status" value="1"/>
</dbReference>